<protein>
    <submittedName>
        <fullName evidence="1">DUF4258 domain-containing protein</fullName>
    </submittedName>
</protein>
<evidence type="ECO:0000313" key="1">
    <source>
        <dbReference type="EMBL" id="HDR51508.1"/>
    </source>
</evidence>
<dbReference type="Pfam" id="PF14076">
    <property type="entry name" value="DUF4258"/>
    <property type="match status" value="1"/>
</dbReference>
<proteinExistence type="predicted"/>
<reference evidence="1" key="1">
    <citation type="journal article" date="2020" name="mSystems">
        <title>Genome- and Community-Level Interaction Insights into Carbon Utilization and Element Cycling Functions of Hydrothermarchaeota in Hydrothermal Sediment.</title>
        <authorList>
            <person name="Zhou Z."/>
            <person name="Liu Y."/>
            <person name="Xu W."/>
            <person name="Pan J."/>
            <person name="Luo Z.H."/>
            <person name="Li M."/>
        </authorList>
    </citation>
    <scope>NUCLEOTIDE SEQUENCE [LARGE SCALE GENOMIC DNA]</scope>
    <source>
        <strain evidence="1">SpSt-1217</strain>
    </source>
</reference>
<comment type="caution">
    <text evidence="1">The sequence shown here is derived from an EMBL/GenBank/DDBJ whole genome shotgun (WGS) entry which is preliminary data.</text>
</comment>
<dbReference type="EMBL" id="DSDK01000427">
    <property type="protein sequence ID" value="HDR51508.1"/>
    <property type="molecule type" value="Genomic_DNA"/>
</dbReference>
<dbReference type="Proteomes" id="UP000886047">
    <property type="component" value="Unassembled WGS sequence"/>
</dbReference>
<sequence>MDILFSNHALERMKARKIFKERVITIIEQPDTIIPQDEKIRIYSKLINDENKLYLYRVFLKIEMKAMTVITVYRTSKIEKYGY</sequence>
<name>A0A831LKY7_9BACT</name>
<organism evidence="1">
    <name type="scientific">Mariniphaga anaerophila</name>
    <dbReference type="NCBI Taxonomy" id="1484053"/>
    <lineage>
        <taxon>Bacteria</taxon>
        <taxon>Pseudomonadati</taxon>
        <taxon>Bacteroidota</taxon>
        <taxon>Bacteroidia</taxon>
        <taxon>Marinilabiliales</taxon>
        <taxon>Prolixibacteraceae</taxon>
        <taxon>Mariniphaga</taxon>
    </lineage>
</organism>
<dbReference type="InterPro" id="IPR025354">
    <property type="entry name" value="DUF4258"/>
</dbReference>
<dbReference type="AlphaFoldDB" id="A0A831LKY7"/>
<accession>A0A831LKY7</accession>
<gene>
    <name evidence="1" type="ORF">ENN90_07800</name>
</gene>